<organism evidence="5 6">
    <name type="scientific">Bosea caraganae</name>
    <dbReference type="NCBI Taxonomy" id="2763117"/>
    <lineage>
        <taxon>Bacteria</taxon>
        <taxon>Pseudomonadati</taxon>
        <taxon>Pseudomonadota</taxon>
        <taxon>Alphaproteobacteria</taxon>
        <taxon>Hyphomicrobiales</taxon>
        <taxon>Boseaceae</taxon>
        <taxon>Bosea</taxon>
    </lineage>
</organism>
<dbReference type="SMART" id="SM00028">
    <property type="entry name" value="TPR"/>
    <property type="match status" value="3"/>
</dbReference>
<dbReference type="Pfam" id="PF13432">
    <property type="entry name" value="TPR_16"/>
    <property type="match status" value="1"/>
</dbReference>
<evidence type="ECO:0000313" key="6">
    <source>
        <dbReference type="Proteomes" id="UP000255207"/>
    </source>
</evidence>
<evidence type="ECO:0000256" key="4">
    <source>
        <dbReference type="SAM" id="MobiDB-lite"/>
    </source>
</evidence>
<comment type="caution">
    <text evidence="5">The sequence shown here is derived from an EMBL/GenBank/DDBJ whole genome shotgun (WGS) entry which is preliminary data.</text>
</comment>
<evidence type="ECO:0000256" key="2">
    <source>
        <dbReference type="ARBA" id="ARBA00022803"/>
    </source>
</evidence>
<name>A0A370LA89_9HYPH</name>
<accession>A0A370LA89</accession>
<sequence length="253" mass="27767">MSSKQAGAPVAPAFLRGRRSLSRELTLAPSGVKFRRMKTSRLLPAAFALAFAATLSLGSVRAQQSAPPQRPGAVPNQDKDDNPAAPAPTPSRSPAATLDRLFERLAVAKTQDEAKGIARLIQRRWARSGSDTADLLMTRAQEAMQAKELDLAIELLDRVISIEPDWAEAWNQRANALFLAGDPIRSMFDIGEALKREPRHYGAMMGLGTILRQQGDDKRAMVAYRKALEIYPQYEAIKDAVESLKMEVDGRDA</sequence>
<reference evidence="6" key="1">
    <citation type="submission" date="2018-07" db="EMBL/GenBank/DDBJ databases">
        <authorList>
            <person name="Safronova V.I."/>
            <person name="Chirak E.R."/>
            <person name="Sazanova A.L."/>
        </authorList>
    </citation>
    <scope>NUCLEOTIDE SEQUENCE [LARGE SCALE GENOMIC DNA]</scope>
    <source>
        <strain evidence="6">RCAM04685</strain>
    </source>
</reference>
<keyword evidence="6" id="KW-1185">Reference proteome</keyword>
<dbReference type="InterPro" id="IPR019734">
    <property type="entry name" value="TPR_rpt"/>
</dbReference>
<proteinExistence type="predicted"/>
<keyword evidence="1" id="KW-0677">Repeat</keyword>
<dbReference type="AlphaFoldDB" id="A0A370LA89"/>
<dbReference type="Proteomes" id="UP000255207">
    <property type="component" value="Unassembled WGS sequence"/>
</dbReference>
<evidence type="ECO:0008006" key="7">
    <source>
        <dbReference type="Google" id="ProtNLM"/>
    </source>
</evidence>
<dbReference type="PANTHER" id="PTHR44858">
    <property type="entry name" value="TETRATRICOPEPTIDE REPEAT PROTEIN 6"/>
    <property type="match status" value="1"/>
</dbReference>
<dbReference type="Gene3D" id="1.25.40.10">
    <property type="entry name" value="Tetratricopeptide repeat domain"/>
    <property type="match status" value="1"/>
</dbReference>
<dbReference type="SUPFAM" id="SSF48452">
    <property type="entry name" value="TPR-like"/>
    <property type="match status" value="1"/>
</dbReference>
<evidence type="ECO:0000313" key="5">
    <source>
        <dbReference type="EMBL" id="RDJ28238.1"/>
    </source>
</evidence>
<dbReference type="OrthoDB" id="9815010at2"/>
<feature type="repeat" description="TPR" evidence="3">
    <location>
        <begin position="201"/>
        <end position="234"/>
    </location>
</feature>
<keyword evidence="2 3" id="KW-0802">TPR repeat</keyword>
<dbReference type="InterPro" id="IPR011990">
    <property type="entry name" value="TPR-like_helical_dom_sf"/>
</dbReference>
<dbReference type="PANTHER" id="PTHR44858:SF1">
    <property type="entry name" value="UDP-N-ACETYLGLUCOSAMINE--PEPTIDE N-ACETYLGLUCOSAMINYLTRANSFERASE SPINDLY-RELATED"/>
    <property type="match status" value="1"/>
</dbReference>
<dbReference type="InterPro" id="IPR050498">
    <property type="entry name" value="Ycf3"/>
</dbReference>
<evidence type="ECO:0000256" key="1">
    <source>
        <dbReference type="ARBA" id="ARBA00022737"/>
    </source>
</evidence>
<feature type="region of interest" description="Disordered" evidence="4">
    <location>
        <begin position="62"/>
        <end position="95"/>
    </location>
</feature>
<gene>
    <name evidence="5" type="ORF">DWE98_06555</name>
</gene>
<protein>
    <recommendedName>
        <fullName evidence="7">Tetratricopeptide repeat protein</fullName>
    </recommendedName>
</protein>
<dbReference type="PROSITE" id="PS50005">
    <property type="entry name" value="TPR"/>
    <property type="match status" value="1"/>
</dbReference>
<evidence type="ECO:0000256" key="3">
    <source>
        <dbReference type="PROSITE-ProRule" id="PRU00339"/>
    </source>
</evidence>
<dbReference type="EMBL" id="QQTP01000002">
    <property type="protein sequence ID" value="RDJ28238.1"/>
    <property type="molecule type" value="Genomic_DNA"/>
</dbReference>